<evidence type="ECO:0000256" key="6">
    <source>
        <dbReference type="RuleBase" id="RU363108"/>
    </source>
</evidence>
<keyword evidence="6" id="KW-0675">Receptor</keyword>
<dbReference type="Pfam" id="PF08395">
    <property type="entry name" value="7tm_7"/>
    <property type="match status" value="1"/>
</dbReference>
<keyword evidence="3 6" id="KW-0812">Transmembrane</keyword>
<sequence length="395" mass="46261">MLSVLETLGYLYKTQKFISLFDFKLGDGRKYSKIKRRFVAIISRIPIGILNFYISCIFISSFINSESYSANDQSVTVTTISILNFHFIHIFFFFSTIYFAIRRRKHLELIDDVKNLENKVNRFMGDDVFRTRQILKKRYNFQCVLILLHDFSYYILLITQIGYSIDFNSYAIFWYIFLILQGIVLDCTALYITGYINVFMDTLESFDMRFLSSELRIQFHILLVEYGGIIKRINSLFLIFLIIYLGNRVIDASVKIFYLFVIMAEVPLEHMKYVIIFATCCSFGLFGSILVMLTVTLVGDRSQTKMDRVFRKMASFNVENTKINNMKYIENLNTKYFLLKNLHEPMRIKVVGGDKILNLNLLFAVLTQLSSNLMVLIQFKQYEDTSTKGQNVAHV</sequence>
<evidence type="ECO:0000313" key="8">
    <source>
        <dbReference type="Proteomes" id="UP000092462"/>
    </source>
</evidence>
<evidence type="ECO:0000256" key="2">
    <source>
        <dbReference type="ARBA" id="ARBA00022475"/>
    </source>
</evidence>
<keyword evidence="5 6" id="KW-0472">Membrane</keyword>
<accession>A0A3F2ZEI7</accession>
<dbReference type="GO" id="GO:0007165">
    <property type="term" value="P:signal transduction"/>
    <property type="evidence" value="ECO:0007669"/>
    <property type="project" value="UniProtKB-KW"/>
</dbReference>
<dbReference type="EMBL" id="AJVK01002323">
    <property type="status" value="NOT_ANNOTATED_CDS"/>
    <property type="molecule type" value="Genomic_DNA"/>
</dbReference>
<dbReference type="InterPro" id="IPR013604">
    <property type="entry name" value="7TM_chemorcpt"/>
</dbReference>
<proteinExistence type="inferred from homology"/>
<protein>
    <recommendedName>
        <fullName evidence="6">Gustatory receptor</fullName>
    </recommendedName>
</protein>
<organism evidence="7 8">
    <name type="scientific">Phlebotomus papatasi</name>
    <name type="common">Sandfly</name>
    <dbReference type="NCBI Taxonomy" id="29031"/>
    <lineage>
        <taxon>Eukaryota</taxon>
        <taxon>Metazoa</taxon>
        <taxon>Ecdysozoa</taxon>
        <taxon>Arthropoda</taxon>
        <taxon>Hexapoda</taxon>
        <taxon>Insecta</taxon>
        <taxon>Pterygota</taxon>
        <taxon>Neoptera</taxon>
        <taxon>Endopterygota</taxon>
        <taxon>Diptera</taxon>
        <taxon>Nematocera</taxon>
        <taxon>Psychodoidea</taxon>
        <taxon>Psychodidae</taxon>
        <taxon>Phlebotomus</taxon>
        <taxon>Phlebotomus</taxon>
    </lineage>
</organism>
<feature type="transmembrane region" description="Helical" evidence="6">
    <location>
        <begin position="236"/>
        <end position="261"/>
    </location>
</feature>
<evidence type="ECO:0000256" key="5">
    <source>
        <dbReference type="ARBA" id="ARBA00023136"/>
    </source>
</evidence>
<keyword evidence="8" id="KW-1185">Reference proteome</keyword>
<keyword evidence="2 6" id="KW-1003">Cell membrane</keyword>
<feature type="transmembrane region" description="Helical" evidence="6">
    <location>
        <begin position="173"/>
        <end position="199"/>
    </location>
</feature>
<keyword evidence="4 6" id="KW-1133">Transmembrane helix</keyword>
<reference evidence="7" key="1">
    <citation type="submission" date="2022-08" db="UniProtKB">
        <authorList>
            <consortium name="EnsemblMetazoa"/>
        </authorList>
    </citation>
    <scope>IDENTIFICATION</scope>
    <source>
        <strain evidence="7">Israel</strain>
    </source>
</reference>
<evidence type="ECO:0000256" key="3">
    <source>
        <dbReference type="ARBA" id="ARBA00022692"/>
    </source>
</evidence>
<feature type="transmembrane region" description="Helical" evidence="6">
    <location>
        <begin position="83"/>
        <end position="101"/>
    </location>
</feature>
<name>A0A3F2ZEI7_PHLPP</name>
<feature type="transmembrane region" description="Helical" evidence="6">
    <location>
        <begin position="38"/>
        <end position="63"/>
    </location>
</feature>
<dbReference type="EnsemblMetazoa" id="PPAI013239-RA">
    <property type="protein sequence ID" value="PPAI013239-PA"/>
    <property type="gene ID" value="PPAI013239"/>
</dbReference>
<feature type="transmembrane region" description="Helical" evidence="6">
    <location>
        <begin position="273"/>
        <end position="298"/>
    </location>
</feature>
<dbReference type="Proteomes" id="UP000092462">
    <property type="component" value="Unassembled WGS sequence"/>
</dbReference>
<feature type="transmembrane region" description="Helical" evidence="6">
    <location>
        <begin position="356"/>
        <end position="379"/>
    </location>
</feature>
<dbReference type="VEuPathDB" id="VectorBase:PPAI013239"/>
<evidence type="ECO:0000313" key="7">
    <source>
        <dbReference type="EnsemblMetazoa" id="PPAI013239-PA"/>
    </source>
</evidence>
<evidence type="ECO:0000256" key="4">
    <source>
        <dbReference type="ARBA" id="ARBA00022989"/>
    </source>
</evidence>
<dbReference type="GO" id="GO:0005886">
    <property type="term" value="C:plasma membrane"/>
    <property type="evidence" value="ECO:0007669"/>
    <property type="project" value="UniProtKB-SubCell"/>
</dbReference>
<keyword evidence="6" id="KW-0807">Transducer</keyword>
<comment type="function">
    <text evidence="6">Gustatory receptor which mediates acceptance or avoidance behavior, depending on its substrates.</text>
</comment>
<dbReference type="AlphaFoldDB" id="A0A3F2ZEI7"/>
<feature type="transmembrane region" description="Helical" evidence="6">
    <location>
        <begin position="139"/>
        <end position="161"/>
    </location>
</feature>
<comment type="similarity">
    <text evidence="6">Belongs to the insect chemoreceptor superfamily. Gustatory receptor (GR) family.</text>
</comment>
<evidence type="ECO:0000256" key="1">
    <source>
        <dbReference type="ARBA" id="ARBA00004651"/>
    </source>
</evidence>
<dbReference type="GO" id="GO:0050909">
    <property type="term" value="P:sensory perception of taste"/>
    <property type="evidence" value="ECO:0007669"/>
    <property type="project" value="InterPro"/>
</dbReference>
<comment type="subcellular location">
    <subcellularLocation>
        <location evidence="1 6">Cell membrane</location>
        <topology evidence="1 6">Multi-pass membrane protein</topology>
    </subcellularLocation>
</comment>